<reference evidence="3" key="1">
    <citation type="submission" date="2022-10" db="EMBL/GenBank/DDBJ databases">
        <title>Puccinia triticina Genome sequencing and assembly.</title>
        <authorList>
            <person name="Li C."/>
        </authorList>
    </citation>
    <scope>NUCLEOTIDE SEQUENCE</scope>
    <source>
        <strain evidence="3">Pt15</strain>
    </source>
</reference>
<keyword evidence="1" id="KW-1133">Transmembrane helix</keyword>
<proteinExistence type="predicted"/>
<gene>
    <name evidence="3" type="ORF">PtA15_8A144</name>
</gene>
<dbReference type="Proteomes" id="UP001164743">
    <property type="component" value="Chromosome 8A"/>
</dbReference>
<dbReference type="InterPro" id="IPR057194">
    <property type="entry name" value="DUF7872"/>
</dbReference>
<keyword evidence="1" id="KW-0812">Transmembrane</keyword>
<evidence type="ECO:0000313" key="3">
    <source>
        <dbReference type="EMBL" id="WAQ87241.1"/>
    </source>
</evidence>
<organism evidence="3 4">
    <name type="scientific">Puccinia triticina</name>
    <dbReference type="NCBI Taxonomy" id="208348"/>
    <lineage>
        <taxon>Eukaryota</taxon>
        <taxon>Fungi</taxon>
        <taxon>Dikarya</taxon>
        <taxon>Basidiomycota</taxon>
        <taxon>Pucciniomycotina</taxon>
        <taxon>Pucciniomycetes</taxon>
        <taxon>Pucciniales</taxon>
        <taxon>Pucciniaceae</taxon>
        <taxon>Puccinia</taxon>
    </lineage>
</organism>
<evidence type="ECO:0000259" key="2">
    <source>
        <dbReference type="Pfam" id="PF25278"/>
    </source>
</evidence>
<feature type="transmembrane region" description="Helical" evidence="1">
    <location>
        <begin position="399"/>
        <end position="423"/>
    </location>
</feature>
<evidence type="ECO:0000256" key="1">
    <source>
        <dbReference type="SAM" id="Phobius"/>
    </source>
</evidence>
<name>A0ABY7CPS3_9BASI</name>
<protein>
    <recommendedName>
        <fullName evidence="2">DUF7872 domain-containing protein</fullName>
    </recommendedName>
</protein>
<dbReference type="GeneID" id="77812438"/>
<keyword evidence="1" id="KW-0472">Membrane</keyword>
<sequence length="471" mass="50866">MVREAVLVEGKAAASGAASAGVAESQVASASAPVLAESQVTGSGTAAAGTAASAPALCRRHHKETLSTDKFAAYAKLDNNIGRLQSKLNKVISLNMNSVLTSPISSNLGVYNVVKNATYLMPNPNKSELQQSAKKLAQLTMISELFKSLKMFAVVGTGPCNGDGPNGALSENDVVSYCSDEGVLMNIVRADGDKINKKIPNGNLLSQKYGFETKYLISTAWSCQEKCQAHLKSTHQRSFTSNQLDDYHRKKLFCKLPTMTSLLFLFLLIGQYVAMDIPKHSAGLGPTEYSRPAPYRNVNPGVPFRAADRLQLESAEAHEDSTLSLSEGHSIEIVPGQEPPSNIVQADKESGVASYNRLAVEQAHLNPTVFKQNQRTHTIALPYSTGIQTRSRDLDPDTACCMCEICCLLLVLGVCVAVLIWWFRTHSADSGGNNFFFMGGNTYNCYRKNCPPRTTWGPGGRGGGRRRGKHG</sequence>
<evidence type="ECO:0000313" key="4">
    <source>
        <dbReference type="Proteomes" id="UP001164743"/>
    </source>
</evidence>
<dbReference type="PANTHER" id="PTHR33339:SF1">
    <property type="entry name" value="LYSM DOMAIN-CONTAINING PROTEIN"/>
    <property type="match status" value="1"/>
</dbReference>
<feature type="transmembrane region" description="Helical" evidence="1">
    <location>
        <begin position="256"/>
        <end position="274"/>
    </location>
</feature>
<accession>A0ABY7CPS3</accession>
<keyword evidence="4" id="KW-1185">Reference proteome</keyword>
<feature type="domain" description="DUF7872" evidence="2">
    <location>
        <begin position="64"/>
        <end position="237"/>
    </location>
</feature>
<dbReference type="EMBL" id="CP110428">
    <property type="protein sequence ID" value="WAQ87241.1"/>
    <property type="molecule type" value="Genomic_DNA"/>
</dbReference>
<dbReference type="Pfam" id="PF25278">
    <property type="entry name" value="DUF7872"/>
    <property type="match status" value="1"/>
</dbReference>
<dbReference type="PANTHER" id="PTHR33339">
    <property type="entry name" value="LYSM DOMAIN-CONTAINING PROTEIN"/>
    <property type="match status" value="1"/>
</dbReference>
<dbReference type="RefSeq" id="XP_053022796.1">
    <property type="nucleotide sequence ID" value="XM_053171543.1"/>
</dbReference>